<feature type="compositionally biased region" description="Polar residues" evidence="8">
    <location>
        <begin position="24"/>
        <end position="34"/>
    </location>
</feature>
<feature type="region of interest" description="Disordered" evidence="8">
    <location>
        <begin position="1335"/>
        <end position="1357"/>
    </location>
</feature>
<feature type="compositionally biased region" description="Basic and acidic residues" evidence="8">
    <location>
        <begin position="124"/>
        <end position="133"/>
    </location>
</feature>
<evidence type="ECO:0000256" key="1">
    <source>
        <dbReference type="ARBA" id="ARBA00006529"/>
    </source>
</evidence>
<dbReference type="PANTHER" id="PTHR48016:SF32">
    <property type="entry name" value="MITOGEN-ACTIVATED PROTEIN KINASE KINASE KINASE 4"/>
    <property type="match status" value="1"/>
</dbReference>
<keyword evidence="4 7" id="KW-0547">Nucleotide-binding</keyword>
<dbReference type="SUPFAM" id="SSF56112">
    <property type="entry name" value="Protein kinase-like (PK-like)"/>
    <property type="match status" value="1"/>
</dbReference>
<dbReference type="Gene3D" id="1.10.510.10">
    <property type="entry name" value="Transferase(Phosphotransferase) domain 1"/>
    <property type="match status" value="1"/>
</dbReference>
<feature type="compositionally biased region" description="Polar residues" evidence="8">
    <location>
        <begin position="1388"/>
        <end position="1400"/>
    </location>
</feature>
<proteinExistence type="inferred from homology"/>
<dbReference type="Pfam" id="PF00069">
    <property type="entry name" value="Pkinase"/>
    <property type="match status" value="1"/>
</dbReference>
<dbReference type="PROSITE" id="PS00107">
    <property type="entry name" value="PROTEIN_KINASE_ATP"/>
    <property type="match status" value="1"/>
</dbReference>
<dbReference type="InterPro" id="IPR000719">
    <property type="entry name" value="Prot_kinase_dom"/>
</dbReference>
<dbReference type="InterPro" id="IPR050538">
    <property type="entry name" value="MAP_kinase_kinase_kinase"/>
</dbReference>
<gene>
    <name evidence="10" type="ORF">BDV98DRAFT_526677</name>
</gene>
<sequence>MQRHQPTLYPLAEDGDADDDSHTHSQQPTSTPGWITSPAVRPTRPRPKQSFGSTSRFGIAESSTAASQRYPDVYSQFVKRYRSSTVDSDPRDDPDNHYIQRGLNEAGDSGDEDDMPGLSLSSGVDERAARSLEDNPGEAATPGDVERLEWQAMLASVLSGDVLKSEKRRIAVALASTAAQQHEYHINTWYGIRAKVHGRTVAEEKQKLEQRRARFITPTIAELNSFVVDVVDTKHGGMDAACRQVSDMLRKLDLVFSLYPNLKAFYAENPVATEDIFQARCDALNTWITVLTTLQRHTALLRRWTGSDTLDVSQPYTSNEVPISHNPLGTRKQDGTEVADGTSFVERLLKEEDMQRIFEKGSLTTAHTYIAMARDAQVNLAAHFQAMNLPTFENELVPLIAFPTKLAQASLAIRLGYVEKLNASSESILLDQVTEDLKLSIGLACTLKRQYEDFLQPDVGGNWSLPACIGEEYDATILEALEKLFGLIEMRLKDTSKALYLKQTDYLEAHWATFNDVSMCTIGGSSIVAERLCDLANRMMHRITKYFATQLQVPASKGKSASSSAKQIMSAEQTTAWYAKILESVRLRFRKLQRFSRTLSEKFSNAVEYSLSEAPLDTFISHLVATDHFLVYTKTYEEEGIYVIASHNLRDRPSLLRRILTNAFQVEGADLDDSDSESDAMSFDEADDLGTYILIISPCNQFLWNGMVLIQDTPKVELGMDDDRVRLVADGPGRRLEMAKQTLEACWHLVDEDGAPFDEGLPALECITLARAHLPGVNNGLLRISKTTNRFANAIVNAVDVVRNALVGLPGYQGVLGDWYHFASEHGQHAIKHMEGQSLLRFNTLLIQLAISWVSFICDDCDPSDRRTFRWAVNALEFTLHRTRRNNILHFPGDQFEMLRSKVASCMTLLISHFDILGARSNLEATREKVEASAKRADDADAARDRSQTQPDPEDALLTQWDELDGTSTDGRRYYTDACAAAFFNRVTQSLHALEQEKAEREMLGRVLDVEKPEDRSLVSLATASLNFSVRWKQGRFIGAGAFGSVYQAVNLNTGSLMAVKEIKFQELSGLPNMIAQIKDELSVMELLHHPNVVEYYGIEVHRDKVYIFEEYCAGGSLAALLEHGRIESEGIIQVYTMQMLEGLEYLHKRGVAHRDIKPDNILLDHHGFIKFADFGASKLLAKNHRSMYRSRRTDHSSAQGSSSSSMAPFDAMAGLANNSLTGTPMYMSPEVIKNDRKGRPGAMDIWSLGCVVLEFATGKKPWSNLDNEWAIMFHIGVATQHPPLPEPGQLSDLGISFIKNCLALDPLTRPTATELMDHPWMLDFREALLSYNDSEETAPPPYAKAQPNGADESDAELCEGETTAARMLHAEEVMESKEKEGEPDLTPLSTPSESTNGSSPAIGFENLQLHDSPGFLEES</sequence>
<accession>A0A5C3QSK9</accession>
<dbReference type="GO" id="GO:0004674">
    <property type="term" value="F:protein serine/threonine kinase activity"/>
    <property type="evidence" value="ECO:0007669"/>
    <property type="project" value="UniProtKB-KW"/>
</dbReference>
<evidence type="ECO:0000256" key="8">
    <source>
        <dbReference type="SAM" id="MobiDB-lite"/>
    </source>
</evidence>
<dbReference type="GO" id="GO:0005524">
    <property type="term" value="F:ATP binding"/>
    <property type="evidence" value="ECO:0007669"/>
    <property type="project" value="UniProtKB-UniRule"/>
</dbReference>
<feature type="region of interest" description="Disordered" evidence="8">
    <location>
        <begin position="930"/>
        <end position="956"/>
    </location>
</feature>
<feature type="compositionally biased region" description="Basic and acidic residues" evidence="8">
    <location>
        <begin position="1372"/>
        <end position="1383"/>
    </location>
</feature>
<feature type="binding site" evidence="7">
    <location>
        <position position="1061"/>
    </location>
    <ligand>
        <name>ATP</name>
        <dbReference type="ChEBI" id="CHEBI:30616"/>
    </ligand>
</feature>
<dbReference type="OrthoDB" id="1043025at2759"/>
<dbReference type="EMBL" id="ML178820">
    <property type="protein sequence ID" value="TFL03511.1"/>
    <property type="molecule type" value="Genomic_DNA"/>
</dbReference>
<evidence type="ECO:0000256" key="3">
    <source>
        <dbReference type="ARBA" id="ARBA00022679"/>
    </source>
</evidence>
<keyword evidence="11" id="KW-1185">Reference proteome</keyword>
<keyword evidence="6 7" id="KW-0067">ATP-binding</keyword>
<dbReference type="PROSITE" id="PS00108">
    <property type="entry name" value="PROTEIN_KINASE_ST"/>
    <property type="match status" value="1"/>
</dbReference>
<dbReference type="PROSITE" id="PS50011">
    <property type="entry name" value="PROTEIN_KINASE_DOM"/>
    <property type="match status" value="1"/>
</dbReference>
<reference evidence="10 11" key="1">
    <citation type="journal article" date="2019" name="Nat. Ecol. Evol.">
        <title>Megaphylogeny resolves global patterns of mushroom evolution.</title>
        <authorList>
            <person name="Varga T."/>
            <person name="Krizsan K."/>
            <person name="Foldi C."/>
            <person name="Dima B."/>
            <person name="Sanchez-Garcia M."/>
            <person name="Sanchez-Ramirez S."/>
            <person name="Szollosi G.J."/>
            <person name="Szarkandi J.G."/>
            <person name="Papp V."/>
            <person name="Albert L."/>
            <person name="Andreopoulos W."/>
            <person name="Angelini C."/>
            <person name="Antonin V."/>
            <person name="Barry K.W."/>
            <person name="Bougher N.L."/>
            <person name="Buchanan P."/>
            <person name="Buyck B."/>
            <person name="Bense V."/>
            <person name="Catcheside P."/>
            <person name="Chovatia M."/>
            <person name="Cooper J."/>
            <person name="Damon W."/>
            <person name="Desjardin D."/>
            <person name="Finy P."/>
            <person name="Geml J."/>
            <person name="Haridas S."/>
            <person name="Hughes K."/>
            <person name="Justo A."/>
            <person name="Karasinski D."/>
            <person name="Kautmanova I."/>
            <person name="Kiss B."/>
            <person name="Kocsube S."/>
            <person name="Kotiranta H."/>
            <person name="LaButti K.M."/>
            <person name="Lechner B.E."/>
            <person name="Liimatainen K."/>
            <person name="Lipzen A."/>
            <person name="Lukacs Z."/>
            <person name="Mihaltcheva S."/>
            <person name="Morgado L.N."/>
            <person name="Niskanen T."/>
            <person name="Noordeloos M.E."/>
            <person name="Ohm R.A."/>
            <person name="Ortiz-Santana B."/>
            <person name="Ovrebo C."/>
            <person name="Racz N."/>
            <person name="Riley R."/>
            <person name="Savchenko A."/>
            <person name="Shiryaev A."/>
            <person name="Soop K."/>
            <person name="Spirin V."/>
            <person name="Szebenyi C."/>
            <person name="Tomsovsky M."/>
            <person name="Tulloss R.E."/>
            <person name="Uehling J."/>
            <person name="Grigoriev I.V."/>
            <person name="Vagvolgyi C."/>
            <person name="Papp T."/>
            <person name="Martin F.M."/>
            <person name="Miettinen O."/>
            <person name="Hibbett D.S."/>
            <person name="Nagy L.G."/>
        </authorList>
    </citation>
    <scope>NUCLEOTIDE SEQUENCE [LARGE SCALE GENOMIC DNA]</scope>
    <source>
        <strain evidence="10 11">CBS 309.79</strain>
    </source>
</reference>
<evidence type="ECO:0000256" key="6">
    <source>
        <dbReference type="ARBA" id="ARBA00022840"/>
    </source>
</evidence>
<dbReference type="SMART" id="SM00220">
    <property type="entry name" value="S_TKc"/>
    <property type="match status" value="1"/>
</dbReference>
<dbReference type="CDD" id="cd06626">
    <property type="entry name" value="STKc_MEKK4"/>
    <property type="match status" value="1"/>
</dbReference>
<dbReference type="PANTHER" id="PTHR48016">
    <property type="entry name" value="MAP KINASE KINASE KINASE SSK2-RELATED-RELATED"/>
    <property type="match status" value="1"/>
</dbReference>
<feature type="region of interest" description="Disordered" evidence="8">
    <location>
        <begin position="1372"/>
        <end position="1420"/>
    </location>
</feature>
<dbReference type="InterPro" id="IPR011009">
    <property type="entry name" value="Kinase-like_dom_sf"/>
</dbReference>
<evidence type="ECO:0000313" key="10">
    <source>
        <dbReference type="EMBL" id="TFL03511.1"/>
    </source>
</evidence>
<comment type="similarity">
    <text evidence="1">Belongs to the protein kinase superfamily. STE Ser/Thr protein kinase family. MAP kinase kinase kinase subfamily.</text>
</comment>
<feature type="compositionally biased region" description="Polar residues" evidence="8">
    <location>
        <begin position="50"/>
        <end position="67"/>
    </location>
</feature>
<evidence type="ECO:0000259" key="9">
    <source>
        <dbReference type="PROSITE" id="PS50011"/>
    </source>
</evidence>
<evidence type="ECO:0000256" key="2">
    <source>
        <dbReference type="ARBA" id="ARBA00022527"/>
    </source>
</evidence>
<name>A0A5C3QSK9_9AGAR</name>
<dbReference type="InterPro" id="IPR008271">
    <property type="entry name" value="Ser/Thr_kinase_AS"/>
</dbReference>
<evidence type="ECO:0000256" key="5">
    <source>
        <dbReference type="ARBA" id="ARBA00022777"/>
    </source>
</evidence>
<keyword evidence="5" id="KW-0418">Kinase</keyword>
<protein>
    <recommendedName>
        <fullName evidence="9">Protein kinase domain-containing protein</fullName>
    </recommendedName>
</protein>
<feature type="region of interest" description="Disordered" evidence="8">
    <location>
        <begin position="1"/>
        <end position="142"/>
    </location>
</feature>
<evidence type="ECO:0000256" key="4">
    <source>
        <dbReference type="ARBA" id="ARBA00022741"/>
    </source>
</evidence>
<feature type="domain" description="Protein kinase" evidence="9">
    <location>
        <begin position="1032"/>
        <end position="1322"/>
    </location>
</feature>
<organism evidence="10 11">
    <name type="scientific">Pterulicium gracile</name>
    <dbReference type="NCBI Taxonomy" id="1884261"/>
    <lineage>
        <taxon>Eukaryota</taxon>
        <taxon>Fungi</taxon>
        <taxon>Dikarya</taxon>
        <taxon>Basidiomycota</taxon>
        <taxon>Agaricomycotina</taxon>
        <taxon>Agaricomycetes</taxon>
        <taxon>Agaricomycetidae</taxon>
        <taxon>Agaricales</taxon>
        <taxon>Pleurotineae</taxon>
        <taxon>Pterulaceae</taxon>
        <taxon>Pterulicium</taxon>
    </lineage>
</organism>
<feature type="compositionally biased region" description="Basic and acidic residues" evidence="8">
    <location>
        <begin position="88"/>
        <end position="98"/>
    </location>
</feature>
<dbReference type="InterPro" id="IPR017441">
    <property type="entry name" value="Protein_kinase_ATP_BS"/>
</dbReference>
<dbReference type="GO" id="GO:0038066">
    <property type="term" value="P:p38MAPK cascade"/>
    <property type="evidence" value="ECO:0007669"/>
    <property type="project" value="TreeGrafter"/>
</dbReference>
<evidence type="ECO:0000313" key="11">
    <source>
        <dbReference type="Proteomes" id="UP000305067"/>
    </source>
</evidence>
<dbReference type="Proteomes" id="UP000305067">
    <property type="component" value="Unassembled WGS sequence"/>
</dbReference>
<evidence type="ECO:0000256" key="7">
    <source>
        <dbReference type="PROSITE-ProRule" id="PRU10141"/>
    </source>
</evidence>
<dbReference type="STRING" id="1884261.A0A5C3QSK9"/>
<keyword evidence="3" id="KW-0808">Transferase</keyword>
<keyword evidence="2" id="KW-0723">Serine/threonine-protein kinase</keyword>
<feature type="compositionally biased region" description="Basic and acidic residues" evidence="8">
    <location>
        <begin position="930"/>
        <end position="947"/>
    </location>
</feature>